<dbReference type="SFLD" id="SFLDS00029">
    <property type="entry name" value="Radical_SAM"/>
    <property type="match status" value="1"/>
</dbReference>
<dbReference type="EMBL" id="CAJNOB010000071">
    <property type="protein sequence ID" value="CAF0705231.1"/>
    <property type="molecule type" value="Genomic_DNA"/>
</dbReference>
<dbReference type="CDD" id="cd01335">
    <property type="entry name" value="Radical_SAM"/>
    <property type="match status" value="1"/>
</dbReference>
<comment type="caution">
    <text evidence="14">Lacks conserved residue(s) required for the propagation of feature annotation.</text>
</comment>
<comment type="function">
    <text evidence="14">Specifically methylates position 2 of adenine 2503 in 23S rRNA and position 2 of adenine 37 in tRNAs.</text>
</comment>
<feature type="binding site" evidence="14">
    <location>
        <position position="193"/>
    </location>
    <ligand>
        <name>S-adenosyl-L-methionine</name>
        <dbReference type="ChEBI" id="CHEBI:59789"/>
    </ligand>
</feature>
<keyword evidence="12 14" id="KW-0411">Iron-sulfur</keyword>
<comment type="subcellular location">
    <subcellularLocation>
        <location evidence="1 14">Cytoplasm</location>
    </subcellularLocation>
</comment>
<evidence type="ECO:0000256" key="15">
    <source>
        <dbReference type="SAM" id="MobiDB-lite"/>
    </source>
</evidence>
<dbReference type="InterPro" id="IPR007197">
    <property type="entry name" value="rSAM"/>
</dbReference>
<keyword evidence="18" id="KW-1185">Reference proteome</keyword>
<protein>
    <recommendedName>
        <fullName evidence="14">Probable dual-specificity RNA methyltransferase RlmN</fullName>
        <ecNumber evidence="14">2.1.1.192</ecNumber>
    </recommendedName>
    <alternativeName>
        <fullName evidence="14">23S rRNA (adenine(2503)-C(2))-methyltransferase</fullName>
    </alternativeName>
    <alternativeName>
        <fullName evidence="14">23S rRNA m2A2503 methyltransferase</fullName>
    </alternativeName>
    <alternativeName>
        <fullName evidence="14">Ribosomal RNA large subunit methyltransferase N</fullName>
    </alternativeName>
    <alternativeName>
        <fullName evidence="14">tRNA (adenine(37)-C(2))-methyltransferase</fullName>
    </alternativeName>
    <alternativeName>
        <fullName evidence="14">tRNA m2A37 methyltransferase</fullName>
    </alternativeName>
</protein>
<dbReference type="HAMAP" id="MF_01849">
    <property type="entry name" value="RNA_methyltr_RlmN"/>
    <property type="match status" value="1"/>
</dbReference>
<accession>A0A8J2BWQ3</accession>
<dbReference type="GO" id="GO:0051539">
    <property type="term" value="F:4 iron, 4 sulfur cluster binding"/>
    <property type="evidence" value="ECO:0007669"/>
    <property type="project" value="UniProtKB-UniRule"/>
</dbReference>
<evidence type="ECO:0000256" key="12">
    <source>
        <dbReference type="ARBA" id="ARBA00023014"/>
    </source>
</evidence>
<evidence type="ECO:0000256" key="6">
    <source>
        <dbReference type="ARBA" id="ARBA00022603"/>
    </source>
</evidence>
<evidence type="ECO:0000256" key="9">
    <source>
        <dbReference type="ARBA" id="ARBA00022694"/>
    </source>
</evidence>
<evidence type="ECO:0000259" key="16">
    <source>
        <dbReference type="PROSITE" id="PS51918"/>
    </source>
</evidence>
<feature type="active site" description="Proton acceptor" evidence="14">
    <location>
        <position position="86"/>
    </location>
</feature>
<comment type="caution">
    <text evidence="17">The sequence shown here is derived from an EMBL/GenBank/DDBJ whole genome shotgun (WGS) entry which is preliminary data.</text>
</comment>
<comment type="miscellaneous">
    <text evidence="14">Reaction proceeds by a ping-pong mechanism involving intermediate methylation of a conserved cysteine residue.</text>
</comment>
<evidence type="ECO:0000256" key="2">
    <source>
        <dbReference type="ARBA" id="ARBA00007544"/>
    </source>
</evidence>
<comment type="catalytic activity">
    <reaction evidence="14">
        <text>adenosine(37) in tRNA + 2 reduced [2Fe-2S]-[ferredoxin] + 2 S-adenosyl-L-methionine = 2-methyladenosine(37) in tRNA + 5'-deoxyadenosine + L-methionine + 2 oxidized [2Fe-2S]-[ferredoxin] + S-adenosyl-L-homocysteine</text>
        <dbReference type="Rhea" id="RHEA:43332"/>
        <dbReference type="Rhea" id="RHEA-COMP:10000"/>
        <dbReference type="Rhea" id="RHEA-COMP:10001"/>
        <dbReference type="Rhea" id="RHEA-COMP:10162"/>
        <dbReference type="Rhea" id="RHEA-COMP:10485"/>
        <dbReference type="ChEBI" id="CHEBI:17319"/>
        <dbReference type="ChEBI" id="CHEBI:33737"/>
        <dbReference type="ChEBI" id="CHEBI:33738"/>
        <dbReference type="ChEBI" id="CHEBI:57844"/>
        <dbReference type="ChEBI" id="CHEBI:57856"/>
        <dbReference type="ChEBI" id="CHEBI:59789"/>
        <dbReference type="ChEBI" id="CHEBI:74411"/>
        <dbReference type="ChEBI" id="CHEBI:74497"/>
        <dbReference type="EC" id="2.1.1.192"/>
    </reaction>
</comment>
<keyword evidence="8 14" id="KW-0949">S-adenosyl-L-methionine</keyword>
<keyword evidence="5 14" id="KW-0698">rRNA processing</keyword>
<dbReference type="AlphaFoldDB" id="A0A8J2BWQ3"/>
<dbReference type="PANTHER" id="PTHR30544">
    <property type="entry name" value="23S RRNA METHYLTRANSFERASE"/>
    <property type="match status" value="1"/>
</dbReference>
<comment type="similarity">
    <text evidence="2 14">Belongs to the radical SAM superfamily. RlmN family.</text>
</comment>
<feature type="binding site" evidence="14">
    <location>
        <position position="292"/>
    </location>
    <ligand>
        <name>S-adenosyl-L-methionine</name>
        <dbReference type="ChEBI" id="CHEBI:59789"/>
    </ligand>
</feature>
<feature type="compositionally biased region" description="Basic and acidic residues" evidence="15">
    <location>
        <begin position="371"/>
        <end position="382"/>
    </location>
</feature>
<dbReference type="GO" id="GO:0030488">
    <property type="term" value="P:tRNA methylation"/>
    <property type="evidence" value="ECO:0007669"/>
    <property type="project" value="UniProtKB-UniRule"/>
</dbReference>
<evidence type="ECO:0000256" key="11">
    <source>
        <dbReference type="ARBA" id="ARBA00023004"/>
    </source>
</evidence>
<keyword evidence="13 14" id="KW-1015">Disulfide bond</keyword>
<keyword evidence="10 14" id="KW-0479">Metal-binding</keyword>
<feature type="binding site" evidence="14">
    <location>
        <begin position="161"/>
        <end position="162"/>
    </location>
    <ligand>
        <name>S-adenosyl-L-methionine</name>
        <dbReference type="ChEBI" id="CHEBI:59789"/>
    </ligand>
</feature>
<evidence type="ECO:0000256" key="1">
    <source>
        <dbReference type="ARBA" id="ARBA00004496"/>
    </source>
</evidence>
<feature type="domain" description="Radical SAM core" evidence="16">
    <location>
        <begin position="100"/>
        <end position="320"/>
    </location>
</feature>
<dbReference type="GO" id="GO:0005737">
    <property type="term" value="C:cytoplasm"/>
    <property type="evidence" value="ECO:0007669"/>
    <property type="project" value="UniProtKB-SubCell"/>
</dbReference>
<dbReference type="NCBIfam" id="TIGR00048">
    <property type="entry name" value="rRNA_mod_RlmN"/>
    <property type="match status" value="1"/>
</dbReference>
<evidence type="ECO:0000313" key="17">
    <source>
        <dbReference type="EMBL" id="CAF0705231.1"/>
    </source>
</evidence>
<comment type="catalytic activity">
    <reaction evidence="14">
        <text>adenosine(2503) in 23S rRNA + 2 reduced [2Fe-2S]-[ferredoxin] + 2 S-adenosyl-L-methionine = 2-methyladenosine(2503) in 23S rRNA + 5'-deoxyadenosine + L-methionine + 2 oxidized [2Fe-2S]-[ferredoxin] + S-adenosyl-L-homocysteine</text>
        <dbReference type="Rhea" id="RHEA:42916"/>
        <dbReference type="Rhea" id="RHEA-COMP:10000"/>
        <dbReference type="Rhea" id="RHEA-COMP:10001"/>
        <dbReference type="Rhea" id="RHEA-COMP:10152"/>
        <dbReference type="Rhea" id="RHEA-COMP:10282"/>
        <dbReference type="ChEBI" id="CHEBI:17319"/>
        <dbReference type="ChEBI" id="CHEBI:33737"/>
        <dbReference type="ChEBI" id="CHEBI:33738"/>
        <dbReference type="ChEBI" id="CHEBI:57844"/>
        <dbReference type="ChEBI" id="CHEBI:57856"/>
        <dbReference type="ChEBI" id="CHEBI:59789"/>
        <dbReference type="ChEBI" id="CHEBI:74411"/>
        <dbReference type="ChEBI" id="CHEBI:74497"/>
        <dbReference type="EC" id="2.1.1.192"/>
    </reaction>
</comment>
<keyword evidence="4 14" id="KW-0963">Cytoplasm</keyword>
<dbReference type="Gene3D" id="3.20.20.70">
    <property type="entry name" value="Aldolase class I"/>
    <property type="match status" value="1"/>
</dbReference>
<dbReference type="PANTHER" id="PTHR30544:SF5">
    <property type="entry name" value="RADICAL SAM CORE DOMAIN-CONTAINING PROTEIN"/>
    <property type="match status" value="1"/>
</dbReference>
<dbReference type="FunFam" id="3.20.20.70:FF:000014">
    <property type="entry name" value="Probable dual-specificity RNA methyltransferase RlmN"/>
    <property type="match status" value="1"/>
</dbReference>
<dbReference type="PIRSF" id="PIRSF006004">
    <property type="entry name" value="CHP00048"/>
    <property type="match status" value="1"/>
</dbReference>
<feature type="binding site" evidence="14">
    <location>
        <begin position="216"/>
        <end position="218"/>
    </location>
    <ligand>
        <name>S-adenosyl-L-methionine</name>
        <dbReference type="ChEBI" id="CHEBI:59789"/>
    </ligand>
</feature>
<dbReference type="GO" id="GO:0019843">
    <property type="term" value="F:rRNA binding"/>
    <property type="evidence" value="ECO:0007669"/>
    <property type="project" value="UniProtKB-UniRule"/>
</dbReference>
<dbReference type="InterPro" id="IPR058240">
    <property type="entry name" value="rSAM_sf"/>
</dbReference>
<name>A0A8J2BWQ3_9BACT</name>
<comment type="cofactor">
    <cofactor evidence="14">
        <name>[4Fe-4S] cluster</name>
        <dbReference type="ChEBI" id="CHEBI:49883"/>
    </cofactor>
    <text evidence="14">Binds 1 [4Fe-4S] cluster. The cluster is coordinated with 3 cysteines and an exchangeable S-adenosyl-L-methionine.</text>
</comment>
<feature type="active site" description="S-methylcysteine intermediate" evidence="14">
    <location>
        <position position="335"/>
    </location>
</feature>
<dbReference type="GO" id="GO:0000049">
    <property type="term" value="F:tRNA binding"/>
    <property type="evidence" value="ECO:0007669"/>
    <property type="project" value="UniProtKB-UniRule"/>
</dbReference>
<feature type="binding site" evidence="14">
    <location>
        <position position="114"/>
    </location>
    <ligand>
        <name>[4Fe-4S] cluster</name>
        <dbReference type="ChEBI" id="CHEBI:49883"/>
        <note>4Fe-4S-S-AdoMet</note>
    </ligand>
</feature>
<sequence length="382" mass="42960">MESILDRPIEEWDLGPEPLYRRSQICHWIFGRRVTDFSQMTSLPWELRRRLSEQYSVHTLSLETRRVAPDGTEKFLWRLSDGQLLESVLIPASEGRDGMRAKRWTLCISTQVGCAYGCRFCASGLMGWKRNLTPGEIVGQVLAAQEHSRLPMGNLVFMGMGEPLANFDALQVALSYLCSPWGLGIGARRITISTVGLVPKIWQLAEDPRAFRLAISLHAPNDALRSKLMPIARKYSLQELLEACIAYVRNKGPCLTFEYILLEHVNDYPDHARELSALARRAGAKLNLIPYNPVQGLPWKRPRPTRLECFRDVLARSGCEVTVRQPKGDMIEAACGQLRLVSLVGGGYVEAQQDKCRIPTAGDRQGLQSAAEHKPFDRSMSK</sequence>
<dbReference type="GO" id="GO:0070475">
    <property type="term" value="P:rRNA base methylation"/>
    <property type="evidence" value="ECO:0007669"/>
    <property type="project" value="UniProtKB-UniRule"/>
</dbReference>
<evidence type="ECO:0000256" key="13">
    <source>
        <dbReference type="ARBA" id="ARBA00023157"/>
    </source>
</evidence>
<evidence type="ECO:0000256" key="7">
    <source>
        <dbReference type="ARBA" id="ARBA00022679"/>
    </source>
</evidence>
<dbReference type="InterPro" id="IPR027492">
    <property type="entry name" value="RNA_MTrfase_RlmN"/>
</dbReference>
<evidence type="ECO:0000256" key="3">
    <source>
        <dbReference type="ARBA" id="ARBA00022485"/>
    </source>
</evidence>
<proteinExistence type="inferred from homology"/>
<dbReference type="InterPro" id="IPR004383">
    <property type="entry name" value="rRNA_lsu_MTrfase_RlmN/Cfr"/>
</dbReference>
<dbReference type="InterPro" id="IPR040072">
    <property type="entry name" value="Methyltransferase_A"/>
</dbReference>
<dbReference type="GO" id="GO:0070040">
    <property type="term" value="F:rRNA (adenine(2503)-C2-)-methyltransferase activity"/>
    <property type="evidence" value="ECO:0007669"/>
    <property type="project" value="UniProtKB-UniRule"/>
</dbReference>
<dbReference type="InterPro" id="IPR013785">
    <property type="entry name" value="Aldolase_TIM"/>
</dbReference>
<feature type="binding site" evidence="14">
    <location>
        <position position="121"/>
    </location>
    <ligand>
        <name>[4Fe-4S] cluster</name>
        <dbReference type="ChEBI" id="CHEBI:49883"/>
        <note>4Fe-4S-S-AdoMet</note>
    </ligand>
</feature>
<dbReference type="GO" id="GO:0002935">
    <property type="term" value="F:tRNA (adenine(37)-C2)-methyltransferase activity"/>
    <property type="evidence" value="ECO:0007669"/>
    <property type="project" value="UniProtKB-UniRule"/>
</dbReference>
<evidence type="ECO:0000313" key="18">
    <source>
        <dbReference type="Proteomes" id="UP000663859"/>
    </source>
</evidence>
<dbReference type="SFLD" id="SFLDF00275">
    <property type="entry name" value="adenosine_C2_methyltransferase"/>
    <property type="match status" value="1"/>
</dbReference>
<feature type="region of interest" description="Disordered" evidence="15">
    <location>
        <begin position="360"/>
        <end position="382"/>
    </location>
</feature>
<reference evidence="17" key="1">
    <citation type="submission" date="2021-02" db="EMBL/GenBank/DDBJ databases">
        <authorList>
            <person name="Cremers G."/>
            <person name="Picone N."/>
        </authorList>
    </citation>
    <scope>NUCLEOTIDE SEQUENCE</scope>
    <source>
        <strain evidence="17">PQ17</strain>
    </source>
</reference>
<dbReference type="Proteomes" id="UP000663859">
    <property type="component" value="Unassembled WGS sequence"/>
</dbReference>
<dbReference type="RefSeq" id="WP_174582625.1">
    <property type="nucleotide sequence ID" value="NZ_CAJNOB010000071.1"/>
</dbReference>
<dbReference type="PROSITE" id="PS51918">
    <property type="entry name" value="RADICAL_SAM"/>
    <property type="match status" value="1"/>
</dbReference>
<keyword evidence="7 14" id="KW-0808">Transferase</keyword>
<keyword evidence="3 14" id="KW-0004">4Fe-4S</keyword>
<dbReference type="GO" id="GO:0046872">
    <property type="term" value="F:metal ion binding"/>
    <property type="evidence" value="ECO:0007669"/>
    <property type="project" value="UniProtKB-KW"/>
</dbReference>
<gene>
    <name evidence="14 17" type="primary">rlmN</name>
    <name evidence="17" type="ORF">MPNT_90014</name>
</gene>
<dbReference type="SFLD" id="SFLDG01062">
    <property type="entry name" value="methyltransferase_(Class_A)"/>
    <property type="match status" value="1"/>
</dbReference>
<keyword evidence="9 14" id="KW-0819">tRNA processing</keyword>
<keyword evidence="6 14" id="KW-0489">Methyltransferase</keyword>
<feature type="binding site" evidence="14">
    <location>
        <position position="118"/>
    </location>
    <ligand>
        <name>[4Fe-4S] cluster</name>
        <dbReference type="ChEBI" id="CHEBI:49883"/>
        <note>4Fe-4S-S-AdoMet</note>
    </ligand>
</feature>
<dbReference type="EC" id="2.1.1.192" evidence="14"/>
<dbReference type="Pfam" id="PF21016">
    <property type="entry name" value="RlmN_N"/>
    <property type="match status" value="1"/>
</dbReference>
<dbReference type="InterPro" id="IPR048641">
    <property type="entry name" value="RlmN_N"/>
</dbReference>
<evidence type="ECO:0000256" key="14">
    <source>
        <dbReference type="HAMAP-Rule" id="MF_01849"/>
    </source>
</evidence>
<evidence type="ECO:0000256" key="5">
    <source>
        <dbReference type="ARBA" id="ARBA00022552"/>
    </source>
</evidence>
<evidence type="ECO:0000256" key="8">
    <source>
        <dbReference type="ARBA" id="ARBA00022691"/>
    </source>
</evidence>
<keyword evidence="11 14" id="KW-0408">Iron</keyword>
<evidence type="ECO:0000256" key="4">
    <source>
        <dbReference type="ARBA" id="ARBA00022490"/>
    </source>
</evidence>
<evidence type="ECO:0000256" key="10">
    <source>
        <dbReference type="ARBA" id="ARBA00022723"/>
    </source>
</evidence>
<dbReference type="Pfam" id="PF04055">
    <property type="entry name" value="Radical_SAM"/>
    <property type="match status" value="1"/>
</dbReference>
<dbReference type="SUPFAM" id="SSF102114">
    <property type="entry name" value="Radical SAM enzymes"/>
    <property type="match status" value="1"/>
</dbReference>
<dbReference type="Gene3D" id="1.10.150.530">
    <property type="match status" value="1"/>
</dbReference>
<organism evidence="17 18">
    <name type="scientific">Candidatus Methylacidithermus pantelleriae</name>
    <dbReference type="NCBI Taxonomy" id="2744239"/>
    <lineage>
        <taxon>Bacteria</taxon>
        <taxon>Pseudomonadati</taxon>
        <taxon>Verrucomicrobiota</taxon>
        <taxon>Methylacidiphilae</taxon>
        <taxon>Methylacidiphilales</taxon>
        <taxon>Methylacidiphilaceae</taxon>
        <taxon>Candidatus Methylacidithermus</taxon>
    </lineage>
</organism>